<organism evidence="2 3">
    <name type="scientific">Curtobacterium luteum</name>
    <dbReference type="NCBI Taxonomy" id="33881"/>
    <lineage>
        <taxon>Bacteria</taxon>
        <taxon>Bacillati</taxon>
        <taxon>Actinomycetota</taxon>
        <taxon>Actinomycetes</taxon>
        <taxon>Micrococcales</taxon>
        <taxon>Microbacteriaceae</taxon>
        <taxon>Curtobacterium</taxon>
    </lineage>
</organism>
<feature type="domain" description="NAD-dependent epimerase/dehydratase" evidence="1">
    <location>
        <begin position="3"/>
        <end position="68"/>
    </location>
</feature>
<accession>A0A175S166</accession>
<gene>
    <name evidence="2" type="ORF">NS184_02745</name>
</gene>
<evidence type="ECO:0000259" key="1">
    <source>
        <dbReference type="Pfam" id="PF01370"/>
    </source>
</evidence>
<comment type="caution">
    <text evidence="2">The sequence shown here is derived from an EMBL/GenBank/DDBJ whole genome shotgun (WGS) entry which is preliminary data.</text>
</comment>
<sequence length="319" mass="34037">MRALVLGGTGWLGRAVVRDLLIAGAEVTCLARGASGPVPDGARLVRADRRDADAHLRVRGEWDEVIELSSEPAFVGPALDALADGAAHWTLVSTASVYARNDEPDADESAALVEPTDPTRYADANVAAERDSAARLGTRLLVARPGLIVGPGDPSDRFGYWPARLSRGGRALAPTTAGRFAQVIDVSDLSAWLSSAAREGRVGFANTVGEPLPMADFFEQVSAVAGFDGSVEEVDDEVLLAHDVRYWAGPRSLPLWLPMSDVAMAQRSTHAFRQMGGRVRPLASTVADVLEDERSRGLDRPRRSGLTAAEERAVLHSAR</sequence>
<dbReference type="PANTHER" id="PTHR48079:SF6">
    <property type="entry name" value="NAD(P)-BINDING DOMAIN-CONTAINING PROTEIN-RELATED"/>
    <property type="match status" value="1"/>
</dbReference>
<dbReference type="InterPro" id="IPR036291">
    <property type="entry name" value="NAD(P)-bd_dom_sf"/>
</dbReference>
<dbReference type="Proteomes" id="UP000078252">
    <property type="component" value="Unassembled WGS sequence"/>
</dbReference>
<dbReference type="PANTHER" id="PTHR48079">
    <property type="entry name" value="PROTEIN YEEZ"/>
    <property type="match status" value="1"/>
</dbReference>
<dbReference type="AlphaFoldDB" id="A0A175S166"/>
<name>A0A175S166_9MICO</name>
<dbReference type="GO" id="GO:0004029">
    <property type="term" value="F:aldehyde dehydrogenase (NAD+) activity"/>
    <property type="evidence" value="ECO:0007669"/>
    <property type="project" value="TreeGrafter"/>
</dbReference>
<dbReference type="SUPFAM" id="SSF51735">
    <property type="entry name" value="NAD(P)-binding Rossmann-fold domains"/>
    <property type="match status" value="1"/>
</dbReference>
<dbReference type="RefSeq" id="WP_058724611.1">
    <property type="nucleotide sequence ID" value="NZ_LDQC01000015.1"/>
</dbReference>
<proteinExistence type="predicted"/>
<evidence type="ECO:0000313" key="2">
    <source>
        <dbReference type="EMBL" id="KTR09550.1"/>
    </source>
</evidence>
<dbReference type="PATRIC" id="fig|33881.3.peg.552"/>
<dbReference type="Gene3D" id="3.40.50.720">
    <property type="entry name" value="NAD(P)-binding Rossmann-like Domain"/>
    <property type="match status" value="1"/>
</dbReference>
<dbReference type="STRING" id="33881.NS184_02745"/>
<protein>
    <submittedName>
        <fullName evidence="2">Reductase</fullName>
    </submittedName>
</protein>
<dbReference type="GO" id="GO:0005737">
    <property type="term" value="C:cytoplasm"/>
    <property type="evidence" value="ECO:0007669"/>
    <property type="project" value="TreeGrafter"/>
</dbReference>
<dbReference type="InterPro" id="IPR001509">
    <property type="entry name" value="Epimerase_deHydtase"/>
</dbReference>
<dbReference type="InterPro" id="IPR051783">
    <property type="entry name" value="NAD(P)-dependent_oxidoreduct"/>
</dbReference>
<dbReference type="Pfam" id="PF01370">
    <property type="entry name" value="Epimerase"/>
    <property type="match status" value="1"/>
</dbReference>
<dbReference type="EMBL" id="LDQC01000015">
    <property type="protein sequence ID" value="KTR09550.1"/>
    <property type="molecule type" value="Genomic_DNA"/>
</dbReference>
<evidence type="ECO:0000313" key="3">
    <source>
        <dbReference type="Proteomes" id="UP000078252"/>
    </source>
</evidence>
<reference evidence="2 3" key="1">
    <citation type="journal article" date="2016" name="Front. Microbiol.">
        <title>Genomic Resource of Rice Seed Associated Bacteria.</title>
        <authorList>
            <person name="Midha S."/>
            <person name="Bansal K."/>
            <person name="Sharma S."/>
            <person name="Kumar N."/>
            <person name="Patil P.P."/>
            <person name="Chaudhry V."/>
            <person name="Patil P.B."/>
        </authorList>
    </citation>
    <scope>NUCLEOTIDE SEQUENCE [LARGE SCALE GENOMIC DNA]</scope>
    <source>
        <strain evidence="2 3">NS184</strain>
    </source>
</reference>